<dbReference type="PATRIC" id="fig|582.24.peg.52"/>
<evidence type="ECO:0000313" key="2">
    <source>
        <dbReference type="EMBL" id="KJF79287.1"/>
    </source>
</evidence>
<evidence type="ECO:0000256" key="1">
    <source>
        <dbReference type="SAM" id="Phobius"/>
    </source>
</evidence>
<keyword evidence="1" id="KW-0812">Transmembrane</keyword>
<keyword evidence="1" id="KW-0472">Membrane</keyword>
<gene>
    <name evidence="2" type="ORF">UA45_00175</name>
</gene>
<dbReference type="Proteomes" id="UP000032582">
    <property type="component" value="Unassembled WGS sequence"/>
</dbReference>
<organism evidence="2 3">
    <name type="scientific">Morganella morganii</name>
    <name type="common">Proteus morganii</name>
    <dbReference type="NCBI Taxonomy" id="582"/>
    <lineage>
        <taxon>Bacteria</taxon>
        <taxon>Pseudomonadati</taxon>
        <taxon>Pseudomonadota</taxon>
        <taxon>Gammaproteobacteria</taxon>
        <taxon>Enterobacterales</taxon>
        <taxon>Morganellaceae</taxon>
        <taxon>Morganella</taxon>
    </lineage>
</organism>
<comment type="caution">
    <text evidence="2">The sequence shown here is derived from an EMBL/GenBank/DDBJ whole genome shotgun (WGS) entry which is preliminary data.</text>
</comment>
<keyword evidence="1" id="KW-1133">Transmembrane helix</keyword>
<dbReference type="EMBL" id="JZSH01000001">
    <property type="protein sequence ID" value="KJF79287.1"/>
    <property type="molecule type" value="Genomic_DNA"/>
</dbReference>
<protein>
    <submittedName>
        <fullName evidence="2">Uncharacterized protein</fullName>
    </submittedName>
</protein>
<reference evidence="2 3" key="1">
    <citation type="submission" date="2015-02" db="EMBL/GenBank/DDBJ databases">
        <title>Whole genome shotgun sequencing of cultured foodborne pathogen.</title>
        <authorList>
            <person name="Timme R."/>
            <person name="Allard M.W."/>
            <person name="Strain E."/>
            <person name="Evans P.S."/>
            <person name="Brown E."/>
        </authorList>
    </citation>
    <scope>NUCLEOTIDE SEQUENCE [LARGE SCALE GENOMIC DNA]</scope>
    <source>
        <strain evidence="2 3">GCSL-TSO-24</strain>
    </source>
</reference>
<evidence type="ECO:0000313" key="3">
    <source>
        <dbReference type="Proteomes" id="UP000032582"/>
    </source>
</evidence>
<dbReference type="AlphaFoldDB" id="A0A0D8LBQ4"/>
<proteinExistence type="predicted"/>
<accession>A0A0D8LBQ4</accession>
<name>A0A0D8LBQ4_MORMO</name>
<sequence length="70" mass="8025">MLPGFRQPVFLISYPTGILCRFCIFIFSIFRSVLHPSFYPLNILRSISSTSSVCLSFHLFSLSLMSEFNP</sequence>
<feature type="transmembrane region" description="Helical" evidence="1">
    <location>
        <begin position="12"/>
        <end position="34"/>
    </location>
</feature>